<keyword evidence="4" id="KW-0238">DNA-binding</keyword>
<dbReference type="CDD" id="cd00067">
    <property type="entry name" value="GAL4"/>
    <property type="match status" value="1"/>
</dbReference>
<evidence type="ECO:0000256" key="6">
    <source>
        <dbReference type="ARBA" id="ARBA00023242"/>
    </source>
</evidence>
<sequence length="699" mass="78852">MSDFSNLTGKFRLDSSTSKVIKRPRDSLVCTQCRRSKLKCDRGQPCGSCLKRDEAASCSYHRTPGARNESSRASMAEDRLIHLEDMIRQLMQTQASTHSNDVGLPPGKPDTPPILPHDPAERVQSEKVDEGRYVGSTHWSAILDDIQELKAVLSASPDAQDTSEHVVLEAPLITDDIIFGDSTNYSLQNILTQYLPPRIEVDRAISLYFRGETFIVPFIHTYQFQRQYREFWTATSNVNPLWLSSLFSLCYIATLIASATSSDRSPQVKGLITRLLHFHTAAGQCLVLGKYHRSQPFAVEALALYGHCKNLRTLDPCREAGAILGLVVRMAYEMGYHRDPDSVGSFSVFEGEMRRRSWAVCKQYDSMVSFQLGLPSYICLENTDTKPPRNLIDSDFDEDTEVLPPSRPQSEATRMLWFIVKDRLLGHFSYVCRDALSFKERSEAEISQLDHEIRQMQATIPDILRSRPLADSLMDPPFLVMNRLFVEFMSLKSLLVLHRKYMARGNRSSTKSCVDAGTKLVGQFVDMYEELAPGGQLYTERWMLNNFTVNDFLLGVMVLCLLIHTHRKSGGSNSPIESDTEKQILELLQKSHTICNEQSSESKDAWRVSHAIRLTLYGAKPSNGANEAAGAIPLPLDPWRRTKKNTSQPIWPPSSPRVLSNGCQQDVDGAAFDVLDPFNFVFNDFTNGDWLGTEPLTWE</sequence>
<dbReference type="GO" id="GO:0000981">
    <property type="term" value="F:DNA-binding transcription factor activity, RNA polymerase II-specific"/>
    <property type="evidence" value="ECO:0007669"/>
    <property type="project" value="InterPro"/>
</dbReference>
<dbReference type="PROSITE" id="PS50048">
    <property type="entry name" value="ZN2_CY6_FUNGAL_2"/>
    <property type="match status" value="1"/>
</dbReference>
<reference evidence="9" key="1">
    <citation type="journal article" date="2022" name="bioRxiv">
        <title>Deciphering the potential niche of two novel black yeast fungi from a biological soil crust based on their genomes, phenotypes, and melanin regulation.</title>
        <authorList>
            <consortium name="DOE Joint Genome Institute"/>
            <person name="Carr E.C."/>
            <person name="Barton Q."/>
            <person name="Grambo S."/>
            <person name="Sullivan M."/>
            <person name="Renfro C.M."/>
            <person name="Kuo A."/>
            <person name="Pangilinan J."/>
            <person name="Lipzen A."/>
            <person name="Keymanesh K."/>
            <person name="Savage E."/>
            <person name="Barry K."/>
            <person name="Grigoriev I.V."/>
            <person name="Riekhof W.R."/>
            <person name="Harris S.S."/>
        </authorList>
    </citation>
    <scope>NUCLEOTIDE SEQUENCE</scope>
    <source>
        <strain evidence="9">JF 03-4F</strain>
    </source>
</reference>
<gene>
    <name evidence="9" type="ORF">EDD36DRAFT_137152</name>
</gene>
<dbReference type="AlphaFoldDB" id="A0AAN6E3L8"/>
<dbReference type="GO" id="GO:0006351">
    <property type="term" value="P:DNA-templated transcription"/>
    <property type="evidence" value="ECO:0007669"/>
    <property type="project" value="InterPro"/>
</dbReference>
<feature type="domain" description="Zn(2)-C6 fungal-type" evidence="8">
    <location>
        <begin position="29"/>
        <end position="60"/>
    </location>
</feature>
<evidence type="ECO:0000256" key="1">
    <source>
        <dbReference type="ARBA" id="ARBA00004123"/>
    </source>
</evidence>
<feature type="compositionally biased region" description="Pro residues" evidence="7">
    <location>
        <begin position="106"/>
        <end position="116"/>
    </location>
</feature>
<dbReference type="InterPro" id="IPR001138">
    <property type="entry name" value="Zn2Cys6_DnaBD"/>
</dbReference>
<dbReference type="SUPFAM" id="SSF57701">
    <property type="entry name" value="Zn2/Cys6 DNA-binding domain"/>
    <property type="match status" value="1"/>
</dbReference>
<keyword evidence="2" id="KW-0479">Metal-binding</keyword>
<dbReference type="PROSITE" id="PS00463">
    <property type="entry name" value="ZN2_CY6_FUNGAL_1"/>
    <property type="match status" value="1"/>
</dbReference>
<keyword evidence="10" id="KW-1185">Reference proteome</keyword>
<dbReference type="SMART" id="SM00906">
    <property type="entry name" value="Fungal_trans"/>
    <property type="match status" value="1"/>
</dbReference>
<keyword evidence="6" id="KW-0539">Nucleus</keyword>
<protein>
    <recommendedName>
        <fullName evidence="8">Zn(2)-C6 fungal-type domain-containing protein</fullName>
    </recommendedName>
</protein>
<dbReference type="EMBL" id="MU404351">
    <property type="protein sequence ID" value="KAI1616502.1"/>
    <property type="molecule type" value="Genomic_DNA"/>
</dbReference>
<evidence type="ECO:0000256" key="3">
    <source>
        <dbReference type="ARBA" id="ARBA00023015"/>
    </source>
</evidence>
<dbReference type="Gene3D" id="4.10.240.10">
    <property type="entry name" value="Zn(2)-C6 fungal-type DNA-binding domain"/>
    <property type="match status" value="1"/>
</dbReference>
<feature type="region of interest" description="Disordered" evidence="7">
    <location>
        <begin position="95"/>
        <end position="128"/>
    </location>
</feature>
<accession>A0AAN6E3L8</accession>
<dbReference type="PANTHER" id="PTHR31001:SF49">
    <property type="entry name" value="ZN(II)2CYS6 TRANSCRIPTION FACTOR (EUROFUNG)"/>
    <property type="match status" value="1"/>
</dbReference>
<evidence type="ECO:0000313" key="10">
    <source>
        <dbReference type="Proteomes" id="UP001203852"/>
    </source>
</evidence>
<dbReference type="Proteomes" id="UP001203852">
    <property type="component" value="Unassembled WGS sequence"/>
</dbReference>
<name>A0AAN6E3L8_9EURO</name>
<dbReference type="SMART" id="SM00066">
    <property type="entry name" value="GAL4"/>
    <property type="match status" value="1"/>
</dbReference>
<evidence type="ECO:0000313" key="9">
    <source>
        <dbReference type="EMBL" id="KAI1616502.1"/>
    </source>
</evidence>
<dbReference type="Pfam" id="PF04082">
    <property type="entry name" value="Fungal_trans"/>
    <property type="match status" value="1"/>
</dbReference>
<dbReference type="GO" id="GO:0003677">
    <property type="term" value="F:DNA binding"/>
    <property type="evidence" value="ECO:0007669"/>
    <property type="project" value="UniProtKB-KW"/>
</dbReference>
<keyword evidence="3" id="KW-0805">Transcription regulation</keyword>
<evidence type="ECO:0000256" key="4">
    <source>
        <dbReference type="ARBA" id="ARBA00023125"/>
    </source>
</evidence>
<evidence type="ECO:0000259" key="8">
    <source>
        <dbReference type="PROSITE" id="PS50048"/>
    </source>
</evidence>
<dbReference type="GO" id="GO:0005634">
    <property type="term" value="C:nucleus"/>
    <property type="evidence" value="ECO:0007669"/>
    <property type="project" value="UniProtKB-SubCell"/>
</dbReference>
<keyword evidence="5" id="KW-0804">Transcription</keyword>
<dbReference type="InterPro" id="IPR007219">
    <property type="entry name" value="XnlR_reg_dom"/>
</dbReference>
<dbReference type="GO" id="GO:0008270">
    <property type="term" value="F:zinc ion binding"/>
    <property type="evidence" value="ECO:0007669"/>
    <property type="project" value="InterPro"/>
</dbReference>
<dbReference type="Pfam" id="PF00172">
    <property type="entry name" value="Zn_clus"/>
    <property type="match status" value="1"/>
</dbReference>
<comment type="caution">
    <text evidence="9">The sequence shown here is derived from an EMBL/GenBank/DDBJ whole genome shotgun (WGS) entry which is preliminary data.</text>
</comment>
<feature type="compositionally biased region" description="Basic and acidic residues" evidence="7">
    <location>
        <begin position="118"/>
        <end position="128"/>
    </location>
</feature>
<comment type="subcellular location">
    <subcellularLocation>
        <location evidence="1">Nucleus</location>
    </subcellularLocation>
</comment>
<evidence type="ECO:0000256" key="7">
    <source>
        <dbReference type="SAM" id="MobiDB-lite"/>
    </source>
</evidence>
<dbReference type="InterPro" id="IPR036864">
    <property type="entry name" value="Zn2-C6_fun-type_DNA-bd_sf"/>
</dbReference>
<proteinExistence type="predicted"/>
<evidence type="ECO:0000256" key="2">
    <source>
        <dbReference type="ARBA" id="ARBA00022723"/>
    </source>
</evidence>
<dbReference type="PANTHER" id="PTHR31001">
    <property type="entry name" value="UNCHARACTERIZED TRANSCRIPTIONAL REGULATORY PROTEIN"/>
    <property type="match status" value="1"/>
</dbReference>
<dbReference type="CDD" id="cd12148">
    <property type="entry name" value="fungal_TF_MHR"/>
    <property type="match status" value="1"/>
</dbReference>
<organism evidence="9 10">
    <name type="scientific">Exophiala viscosa</name>
    <dbReference type="NCBI Taxonomy" id="2486360"/>
    <lineage>
        <taxon>Eukaryota</taxon>
        <taxon>Fungi</taxon>
        <taxon>Dikarya</taxon>
        <taxon>Ascomycota</taxon>
        <taxon>Pezizomycotina</taxon>
        <taxon>Eurotiomycetes</taxon>
        <taxon>Chaetothyriomycetidae</taxon>
        <taxon>Chaetothyriales</taxon>
        <taxon>Herpotrichiellaceae</taxon>
        <taxon>Exophiala</taxon>
    </lineage>
</organism>
<dbReference type="InterPro" id="IPR050613">
    <property type="entry name" value="Sec_Metabolite_Reg"/>
</dbReference>
<evidence type="ECO:0000256" key="5">
    <source>
        <dbReference type="ARBA" id="ARBA00023163"/>
    </source>
</evidence>